<gene>
    <name evidence="5" type="ORF">CTheo_6321</name>
</gene>
<proteinExistence type="predicted"/>
<feature type="compositionally biased region" description="Basic and acidic residues" evidence="3">
    <location>
        <begin position="349"/>
        <end position="360"/>
    </location>
</feature>
<feature type="compositionally biased region" description="Basic and acidic residues" evidence="3">
    <location>
        <begin position="71"/>
        <end position="81"/>
    </location>
</feature>
<feature type="region of interest" description="Disordered" evidence="3">
    <location>
        <begin position="56"/>
        <end position="170"/>
    </location>
</feature>
<dbReference type="FunFam" id="2.30.280.10:FF:000005">
    <property type="entry name" value="E3 ubiquitin-protein ligase UHRF1"/>
    <property type="match status" value="1"/>
</dbReference>
<dbReference type="SMART" id="SM00466">
    <property type="entry name" value="SRA"/>
    <property type="match status" value="1"/>
</dbReference>
<feature type="compositionally biased region" description="Acidic residues" evidence="3">
    <location>
        <begin position="334"/>
        <end position="348"/>
    </location>
</feature>
<dbReference type="Pfam" id="PF02182">
    <property type="entry name" value="SAD_SRA"/>
    <property type="match status" value="1"/>
</dbReference>
<sequence>MPRPAKMAAPVEEETEYEKTRKQNMEANQALLIDLLKNGDMVIPPGVAVSIGILGIEPPPAPKPKPKKKVKEVVQEDKGEDGNVAPTREGMGTRRSARHANKPAVSYAGDGEHIVDRSKMPRMISRPNKRWDEDASDEEDEEGNQRGETARVNRLVGRKHDPKQFGSIPGVPIGSWWETRAECSGAAIHAPFVAGISGGPEGAYSVALSGGYDDDVDLGEAFTYTGSGGRDLKGTKDKPKNLRTAPQSSDQTFDNAFNKALKVSSETRKPVRVIRGFKLPSKYAPKSGYRYDGLYIVEKAWIEPGNNPRRFKVCKFAFRRVPGQPPIPERSAESDEEEEVDEIEDDGGESEKDADAKSDVEMEEPEEEPEEPKAPRGRRAKAQPEPESEDEDEEKEEVAPAPAKRGRGRPPKK</sequence>
<evidence type="ECO:0000256" key="2">
    <source>
        <dbReference type="PROSITE-ProRule" id="PRU00358"/>
    </source>
</evidence>
<dbReference type="Proteomes" id="UP000383932">
    <property type="component" value="Unassembled WGS sequence"/>
</dbReference>
<feature type="region of interest" description="Disordered" evidence="3">
    <location>
        <begin position="1"/>
        <end position="21"/>
    </location>
</feature>
<evidence type="ECO:0000259" key="4">
    <source>
        <dbReference type="PROSITE" id="PS51015"/>
    </source>
</evidence>
<dbReference type="GO" id="GO:0005634">
    <property type="term" value="C:nucleus"/>
    <property type="evidence" value="ECO:0007669"/>
    <property type="project" value="UniProtKB-SubCell"/>
</dbReference>
<organism evidence="5 6">
    <name type="scientific">Ceratobasidium theobromae</name>
    <dbReference type="NCBI Taxonomy" id="1582974"/>
    <lineage>
        <taxon>Eukaryota</taxon>
        <taxon>Fungi</taxon>
        <taxon>Dikarya</taxon>
        <taxon>Basidiomycota</taxon>
        <taxon>Agaricomycotina</taxon>
        <taxon>Agaricomycetes</taxon>
        <taxon>Cantharellales</taxon>
        <taxon>Ceratobasidiaceae</taxon>
        <taxon>Ceratobasidium</taxon>
    </lineage>
</organism>
<keyword evidence="1 2" id="KW-0539">Nucleus</keyword>
<comment type="caution">
    <text evidence="5">The sequence shown here is derived from an EMBL/GenBank/DDBJ whole genome shotgun (WGS) entry which is preliminary data.</text>
</comment>
<feature type="region of interest" description="Disordered" evidence="3">
    <location>
        <begin position="228"/>
        <end position="251"/>
    </location>
</feature>
<dbReference type="SUPFAM" id="SSF88697">
    <property type="entry name" value="PUA domain-like"/>
    <property type="match status" value="1"/>
</dbReference>
<feature type="domain" description="YDG" evidence="4">
    <location>
        <begin position="166"/>
        <end position="320"/>
    </location>
</feature>
<evidence type="ECO:0000256" key="1">
    <source>
        <dbReference type="ARBA" id="ARBA00023242"/>
    </source>
</evidence>
<name>A0A5N5QFD9_9AGAM</name>
<dbReference type="InterPro" id="IPR045134">
    <property type="entry name" value="UHRF1/2-like"/>
</dbReference>
<dbReference type="OrthoDB" id="2270193at2759"/>
<feature type="compositionally biased region" description="Basic residues" evidence="3">
    <location>
        <begin position="404"/>
        <end position="413"/>
    </location>
</feature>
<dbReference type="PANTHER" id="PTHR14140:SF27">
    <property type="entry name" value="OS04G0289800 PROTEIN"/>
    <property type="match status" value="1"/>
</dbReference>
<dbReference type="PANTHER" id="PTHR14140">
    <property type="entry name" value="E3 UBIQUITIN-PROTEIN LIGASE UHRF-RELATED"/>
    <property type="match status" value="1"/>
</dbReference>
<dbReference type="InterPro" id="IPR036987">
    <property type="entry name" value="SRA-YDG_sf"/>
</dbReference>
<protein>
    <submittedName>
        <fullName evidence="5">E3 ubiquitin-protein ligase</fullName>
    </submittedName>
</protein>
<dbReference type="AlphaFoldDB" id="A0A5N5QFD9"/>
<dbReference type="EMBL" id="SSOP01000185">
    <property type="protein sequence ID" value="KAB5590243.1"/>
    <property type="molecule type" value="Genomic_DNA"/>
</dbReference>
<feature type="compositionally biased region" description="Acidic residues" evidence="3">
    <location>
        <begin position="386"/>
        <end position="396"/>
    </location>
</feature>
<dbReference type="GO" id="GO:0044027">
    <property type="term" value="P:negative regulation of gene expression via chromosomal CpG island methylation"/>
    <property type="evidence" value="ECO:0007669"/>
    <property type="project" value="TreeGrafter"/>
</dbReference>
<dbReference type="GO" id="GO:0061630">
    <property type="term" value="F:ubiquitin protein ligase activity"/>
    <property type="evidence" value="ECO:0007669"/>
    <property type="project" value="TreeGrafter"/>
</dbReference>
<evidence type="ECO:0000256" key="3">
    <source>
        <dbReference type="SAM" id="MobiDB-lite"/>
    </source>
</evidence>
<accession>A0A5N5QFD9</accession>
<evidence type="ECO:0000313" key="6">
    <source>
        <dbReference type="Proteomes" id="UP000383932"/>
    </source>
</evidence>
<reference evidence="5 6" key="1">
    <citation type="journal article" date="2019" name="Fungal Biol. Biotechnol.">
        <title>Draft genome sequence of fastidious pathogen Ceratobasidium theobromae, which causes vascular-streak dieback in Theobroma cacao.</title>
        <authorList>
            <person name="Ali S.S."/>
            <person name="Asman A."/>
            <person name="Shao J."/>
            <person name="Firmansyah A.P."/>
            <person name="Susilo A.W."/>
            <person name="Rosmana A."/>
            <person name="McMahon P."/>
            <person name="Junaid M."/>
            <person name="Guest D."/>
            <person name="Kheng T.Y."/>
            <person name="Meinhardt L.W."/>
            <person name="Bailey B.A."/>
        </authorList>
    </citation>
    <scope>NUCLEOTIDE SEQUENCE [LARGE SCALE GENOMIC DNA]</scope>
    <source>
        <strain evidence="5 6">CT2</strain>
    </source>
</reference>
<keyword evidence="6" id="KW-1185">Reference proteome</keyword>
<feature type="compositionally biased region" description="Basic and acidic residues" evidence="3">
    <location>
        <begin position="110"/>
        <end position="119"/>
    </location>
</feature>
<evidence type="ECO:0000313" key="5">
    <source>
        <dbReference type="EMBL" id="KAB5590243.1"/>
    </source>
</evidence>
<dbReference type="InterPro" id="IPR003105">
    <property type="entry name" value="SRA_YDG"/>
</dbReference>
<dbReference type="InterPro" id="IPR015947">
    <property type="entry name" value="PUA-like_sf"/>
</dbReference>
<dbReference type="GO" id="GO:0016567">
    <property type="term" value="P:protein ubiquitination"/>
    <property type="evidence" value="ECO:0007669"/>
    <property type="project" value="TreeGrafter"/>
</dbReference>
<dbReference type="Gene3D" id="2.30.280.10">
    <property type="entry name" value="SRA-YDG"/>
    <property type="match status" value="1"/>
</dbReference>
<feature type="region of interest" description="Disordered" evidence="3">
    <location>
        <begin position="319"/>
        <end position="413"/>
    </location>
</feature>
<comment type="subcellular location">
    <subcellularLocation>
        <location evidence="2">Nucleus</location>
    </subcellularLocation>
</comment>
<dbReference type="PROSITE" id="PS51015">
    <property type="entry name" value="YDG"/>
    <property type="match status" value="1"/>
</dbReference>
<feature type="compositionally biased region" description="Basic and acidic residues" evidence="3">
    <location>
        <begin position="230"/>
        <end position="240"/>
    </location>
</feature>
<feature type="compositionally biased region" description="Acidic residues" evidence="3">
    <location>
        <begin position="361"/>
        <end position="370"/>
    </location>
</feature>